<evidence type="ECO:0000313" key="2">
    <source>
        <dbReference type="Proteomes" id="UP000001549"/>
    </source>
</evidence>
<keyword evidence="2" id="KW-1185">Reference proteome</keyword>
<dbReference type="AlphaFoldDB" id="F8B4L9"/>
<gene>
    <name evidence="1" type="ordered locus">FsymDg_1615</name>
</gene>
<dbReference type="HOGENOM" id="CLU_2493348_0_0_11"/>
<reference evidence="1 2" key="1">
    <citation type="submission" date="2011-05" db="EMBL/GenBank/DDBJ databases">
        <title>Complete sequence of chromosome of Frankia symbiont of Datisca glomerata.</title>
        <authorList>
            <consortium name="US DOE Joint Genome Institute"/>
            <person name="Lucas S."/>
            <person name="Han J."/>
            <person name="Lapidus A."/>
            <person name="Cheng J.-F."/>
            <person name="Goodwin L."/>
            <person name="Pitluck S."/>
            <person name="Peters L."/>
            <person name="Mikhailova N."/>
            <person name="Chertkov O."/>
            <person name="Teshima H."/>
            <person name="Han C."/>
            <person name="Tapia R."/>
            <person name="Land M."/>
            <person name="Hauser L."/>
            <person name="Kyrpides N."/>
            <person name="Ivanova N."/>
            <person name="Pagani I."/>
            <person name="Berry A."/>
            <person name="Pawlowski K."/>
            <person name="Persson T."/>
            <person name="Vanden Heuvel B."/>
            <person name="Benson D."/>
            <person name="Woyke T."/>
        </authorList>
    </citation>
    <scope>NUCLEOTIDE SEQUENCE [LARGE SCALE GENOMIC DNA]</scope>
    <source>
        <strain evidence="2">4085684</strain>
    </source>
</reference>
<evidence type="ECO:0000313" key="1">
    <source>
        <dbReference type="EMBL" id="AEH09071.1"/>
    </source>
</evidence>
<protein>
    <submittedName>
        <fullName evidence="1">Uncharacterized protein</fullName>
    </submittedName>
</protein>
<accession>F8B4L9</accession>
<organism evidence="1 2">
    <name type="scientific">Candidatus Protofrankia datiscae</name>
    <dbReference type="NCBI Taxonomy" id="2716812"/>
    <lineage>
        <taxon>Bacteria</taxon>
        <taxon>Bacillati</taxon>
        <taxon>Actinomycetota</taxon>
        <taxon>Actinomycetes</taxon>
        <taxon>Frankiales</taxon>
        <taxon>Frankiaceae</taxon>
        <taxon>Protofrankia</taxon>
    </lineage>
</organism>
<dbReference type="STRING" id="656024.FsymDg_1615"/>
<dbReference type="KEGG" id="fsy:FsymDg_1615"/>
<dbReference type="Proteomes" id="UP000001549">
    <property type="component" value="Chromosome"/>
</dbReference>
<name>F8B4L9_9ACTN</name>
<sequence>MAGGTDRSGQGAGSVLRRVRGEKILDVVEDTAHGVVIHVIEFSGRGTTNSRRFTYIDQSIINVRSTSLPAGAPVGFQAHSTGVLDG</sequence>
<dbReference type="EMBL" id="CP002801">
    <property type="protein sequence ID" value="AEH09071.1"/>
    <property type="molecule type" value="Genomic_DNA"/>
</dbReference>
<proteinExistence type="predicted"/>